<keyword evidence="1" id="KW-0812">Transmembrane</keyword>
<reference evidence="2 3" key="2">
    <citation type="submission" date="2016-08" db="EMBL/GenBank/DDBJ databases">
        <title>Pervasive Adenine N6-methylation of Active Genes in Fungi.</title>
        <authorList>
            <consortium name="DOE Joint Genome Institute"/>
            <person name="Mondo S.J."/>
            <person name="Dannebaum R.O."/>
            <person name="Kuo R.C."/>
            <person name="Labutti K."/>
            <person name="Haridas S."/>
            <person name="Kuo A."/>
            <person name="Salamov A."/>
            <person name="Ahrendt S.R."/>
            <person name="Lipzen A."/>
            <person name="Sullivan W."/>
            <person name="Andreopoulos W.B."/>
            <person name="Clum A."/>
            <person name="Lindquist E."/>
            <person name="Daum C."/>
            <person name="Ramamoorthy G.K."/>
            <person name="Gryganskyi A."/>
            <person name="Culley D."/>
            <person name="Magnuson J.K."/>
            <person name="James T.Y."/>
            <person name="O'Malley M.A."/>
            <person name="Stajich J.E."/>
            <person name="Spatafora J.W."/>
            <person name="Visel A."/>
            <person name="Grigoriev I.V."/>
        </authorList>
    </citation>
    <scope>NUCLEOTIDE SEQUENCE [LARGE SCALE GENOMIC DNA]</scope>
    <source>
        <strain evidence="2 3">S4</strain>
    </source>
</reference>
<feature type="transmembrane region" description="Helical" evidence="1">
    <location>
        <begin position="329"/>
        <end position="348"/>
    </location>
</feature>
<feature type="transmembrane region" description="Helical" evidence="1">
    <location>
        <begin position="238"/>
        <end position="263"/>
    </location>
</feature>
<feature type="transmembrane region" description="Helical" evidence="1">
    <location>
        <begin position="289"/>
        <end position="314"/>
    </location>
</feature>
<comment type="caution">
    <text evidence="2">The sequence shown here is derived from an EMBL/GenBank/DDBJ whole genome shotgun (WGS) entry which is preliminary data.</text>
</comment>
<keyword evidence="1" id="KW-1133">Transmembrane helix</keyword>
<evidence type="ECO:0000256" key="1">
    <source>
        <dbReference type="SAM" id="Phobius"/>
    </source>
</evidence>
<reference evidence="2 3" key="1">
    <citation type="submission" date="2016-08" db="EMBL/GenBank/DDBJ databases">
        <title>A Parts List for Fungal Cellulosomes Revealed by Comparative Genomics.</title>
        <authorList>
            <consortium name="DOE Joint Genome Institute"/>
            <person name="Haitjema C.H."/>
            <person name="Gilmore S.P."/>
            <person name="Henske J.K."/>
            <person name="Solomon K.V."/>
            <person name="De Groot R."/>
            <person name="Kuo A."/>
            <person name="Mondo S.J."/>
            <person name="Salamov A.A."/>
            <person name="Labutti K."/>
            <person name="Zhao Z."/>
            <person name="Chiniquy J."/>
            <person name="Barry K."/>
            <person name="Brewer H.M."/>
            <person name="Purvine S.O."/>
            <person name="Wright A.T."/>
            <person name="Boxma B."/>
            <person name="Van Alen T."/>
            <person name="Hackstein J.H."/>
            <person name="Baker S.E."/>
            <person name="Grigoriev I.V."/>
            <person name="O'Malley M.A."/>
        </authorList>
    </citation>
    <scope>NUCLEOTIDE SEQUENCE [LARGE SCALE GENOMIC DNA]</scope>
    <source>
        <strain evidence="2 3">S4</strain>
    </source>
</reference>
<sequence length="634" mass="75467">MLTPEEFASLNNRTQTLYPDLVANEQKYFIKSGSLVQWLFSKGTDFDCYVRFVNDVYEDKLYKVNIINDKIDQLRIIFYAILKPFQSQFFYWTLLLLIMYKFNTRRPVMKLVLYHYIFRVIGDIIEQLGNLMPYYHRLDKDGSCLHTLDFTEQHPFKWFLTRQINSFFWYTGEIIGDWYPLLRTKSVTKNRRSLRLLYGSCILYNITKLIVPLSQLYVSPTKLYINGVYNNDYVNGYYNFYWCLQSLIILASVFYESIVYFTLKKELFDKTNSDYGFLKKFRTMSEFRIVVSAVVLIIAFPLLFLSSCLKVIFYYHDDLKYLNYSLEDFRLVITNVQYMIIFIDQILLNTKSDRNNRMMNSCSCSCSCKYCCDKQSQSKDYDNYYNTAILHSKDENVKKIVFRNDDDNDGLYRYSDTNNYNYNINGDTIDSIRKNSLNQNTIDYSIKNSFSRSTMDSLSRNNISNQSMMDSLNRNKNINRNTMGSLSRNNISNQSMMDSLNRNKNINLNTIGSLSRINITNQSMMDSLNRNKNNNQYMMDSLNRNKNNNQYMMDFLNRNKNINQSLESMMDSLNRININRNMIDRGIDTLERNADSLNRSRMFGDQNYLLRYKNYPNYPNYSNYPNYPNYSNYN</sequence>
<gene>
    <name evidence="2" type="ORF">BCR32DRAFT_292134</name>
</gene>
<protein>
    <submittedName>
        <fullName evidence="2">Uncharacterized protein</fullName>
    </submittedName>
</protein>
<dbReference type="Proteomes" id="UP000193944">
    <property type="component" value="Unassembled WGS sequence"/>
</dbReference>
<feature type="transmembrane region" description="Helical" evidence="1">
    <location>
        <begin position="76"/>
        <end position="100"/>
    </location>
</feature>
<dbReference type="OrthoDB" id="2151137at2759"/>
<keyword evidence="3" id="KW-1185">Reference proteome</keyword>
<organism evidence="2 3">
    <name type="scientific">Anaeromyces robustus</name>
    <dbReference type="NCBI Taxonomy" id="1754192"/>
    <lineage>
        <taxon>Eukaryota</taxon>
        <taxon>Fungi</taxon>
        <taxon>Fungi incertae sedis</taxon>
        <taxon>Chytridiomycota</taxon>
        <taxon>Chytridiomycota incertae sedis</taxon>
        <taxon>Neocallimastigomycetes</taxon>
        <taxon>Neocallimastigales</taxon>
        <taxon>Neocallimastigaceae</taxon>
        <taxon>Anaeromyces</taxon>
    </lineage>
</organism>
<keyword evidence="1" id="KW-0472">Membrane</keyword>
<feature type="transmembrane region" description="Helical" evidence="1">
    <location>
        <begin position="196"/>
        <end position="218"/>
    </location>
</feature>
<accession>A0A1Y1XCS7</accession>
<evidence type="ECO:0000313" key="3">
    <source>
        <dbReference type="Proteomes" id="UP000193944"/>
    </source>
</evidence>
<dbReference type="STRING" id="1754192.A0A1Y1XCS7"/>
<dbReference type="EMBL" id="MCFG01000077">
    <property type="protein sequence ID" value="ORX83236.1"/>
    <property type="molecule type" value="Genomic_DNA"/>
</dbReference>
<evidence type="ECO:0000313" key="2">
    <source>
        <dbReference type="EMBL" id="ORX83236.1"/>
    </source>
</evidence>
<name>A0A1Y1XCS7_9FUNG</name>
<proteinExistence type="predicted"/>
<dbReference type="AlphaFoldDB" id="A0A1Y1XCS7"/>